<feature type="transmembrane region" description="Helical" evidence="9">
    <location>
        <begin position="134"/>
        <end position="155"/>
    </location>
</feature>
<evidence type="ECO:0000256" key="6">
    <source>
        <dbReference type="ARBA" id="ARBA00022801"/>
    </source>
</evidence>
<dbReference type="PRINTS" id="PR00781">
    <property type="entry name" value="LIPOSIGPTASE"/>
</dbReference>
<keyword evidence="6 9" id="KW-0378">Hydrolase</keyword>
<dbReference type="GO" id="GO:0006508">
    <property type="term" value="P:proteolysis"/>
    <property type="evidence" value="ECO:0007669"/>
    <property type="project" value="UniProtKB-KW"/>
</dbReference>
<evidence type="ECO:0000256" key="11">
    <source>
        <dbReference type="RuleBase" id="RU004181"/>
    </source>
</evidence>
<dbReference type="RefSeq" id="WP_163119037.1">
    <property type="nucleotide sequence ID" value="NZ_CP047588.1"/>
</dbReference>
<dbReference type="GO" id="GO:0004190">
    <property type="term" value="F:aspartic-type endopeptidase activity"/>
    <property type="evidence" value="ECO:0007669"/>
    <property type="project" value="UniProtKB-UniRule"/>
</dbReference>
<feature type="transmembrane region" description="Helical" evidence="9">
    <location>
        <begin position="71"/>
        <end position="89"/>
    </location>
</feature>
<keyword evidence="7 9" id="KW-1133">Transmembrane helix</keyword>
<dbReference type="PANTHER" id="PTHR33695">
    <property type="entry name" value="LIPOPROTEIN SIGNAL PEPTIDASE"/>
    <property type="match status" value="1"/>
</dbReference>
<accession>A0A6C1FF95</accession>
<evidence type="ECO:0000256" key="1">
    <source>
        <dbReference type="ARBA" id="ARBA00006139"/>
    </source>
</evidence>
<proteinExistence type="inferred from homology"/>
<feature type="active site" evidence="9">
    <location>
        <position position="143"/>
    </location>
</feature>
<name>A0A6C1FF95_BUCUN</name>
<dbReference type="EC" id="3.4.23.36" evidence="9"/>
<dbReference type="InterPro" id="IPR001872">
    <property type="entry name" value="Peptidase_A8"/>
</dbReference>
<evidence type="ECO:0000256" key="5">
    <source>
        <dbReference type="ARBA" id="ARBA00022750"/>
    </source>
</evidence>
<gene>
    <name evidence="9 12" type="primary">lspA</name>
    <name evidence="12" type="ORF">GUU85_00685</name>
</gene>
<evidence type="ECO:0000256" key="8">
    <source>
        <dbReference type="ARBA" id="ARBA00023136"/>
    </source>
</evidence>
<evidence type="ECO:0000256" key="7">
    <source>
        <dbReference type="ARBA" id="ARBA00022989"/>
    </source>
</evidence>
<organism evidence="12 13">
    <name type="scientific">Buchnera aphidicola subsp. Uroleucon sonchi</name>
    <dbReference type="NCBI Taxonomy" id="118118"/>
    <lineage>
        <taxon>Bacteria</taxon>
        <taxon>Pseudomonadati</taxon>
        <taxon>Pseudomonadota</taxon>
        <taxon>Gammaproteobacteria</taxon>
        <taxon>Enterobacterales</taxon>
        <taxon>Erwiniaceae</taxon>
        <taxon>Buchnera</taxon>
    </lineage>
</organism>
<dbReference type="Proteomes" id="UP000502958">
    <property type="component" value="Chromosome"/>
</dbReference>
<evidence type="ECO:0000256" key="4">
    <source>
        <dbReference type="ARBA" id="ARBA00022692"/>
    </source>
</evidence>
<keyword evidence="4 9" id="KW-0812">Transmembrane</keyword>
<protein>
    <recommendedName>
        <fullName evidence="9">Lipoprotein signal peptidase</fullName>
        <ecNumber evidence="9">3.4.23.36</ecNumber>
    </recommendedName>
    <alternativeName>
        <fullName evidence="9">Prolipoprotein signal peptidase</fullName>
    </alternativeName>
    <alternativeName>
        <fullName evidence="9">Signal peptidase II</fullName>
        <shortName evidence="9">SPase II</shortName>
    </alternativeName>
</protein>
<comment type="pathway">
    <text evidence="9">Protein modification; lipoprotein biosynthesis (signal peptide cleavage).</text>
</comment>
<comment type="function">
    <text evidence="9 10">This protein specifically catalyzes the removal of signal peptides from prolipoproteins.</text>
</comment>
<keyword evidence="5 9" id="KW-0064">Aspartyl protease</keyword>
<evidence type="ECO:0000256" key="9">
    <source>
        <dbReference type="HAMAP-Rule" id="MF_00161"/>
    </source>
</evidence>
<dbReference type="PROSITE" id="PS00855">
    <property type="entry name" value="SPASE_II"/>
    <property type="match status" value="1"/>
</dbReference>
<comment type="similarity">
    <text evidence="1 9 11">Belongs to the peptidase A8 family.</text>
</comment>
<sequence>MINIKLNKIKKYLSITIIVLVIIIDMFSKYLITKYLKLYDTKIIFSILNLFHIHNYGAIFSLFSLQNGCQRWILATTSCLIIFMIIKMIQKLKTKKMNQIISLSLIIGGAIGNLIDRIFYGFVIDFIDLHIKNWHFATFNIADCSIFFGIIIFFAKLL</sequence>
<comment type="catalytic activity">
    <reaction evidence="9 10">
        <text>Release of signal peptides from bacterial membrane prolipoproteins. Hydrolyzes -Xaa-Yaa-Zaa-|-(S,diacylglyceryl)Cys-, in which Xaa is hydrophobic (preferably Leu), and Yaa (Ala or Ser) and Zaa (Gly or Ala) have small, neutral side chains.</text>
        <dbReference type="EC" id="3.4.23.36"/>
    </reaction>
</comment>
<keyword evidence="8 9" id="KW-0472">Membrane</keyword>
<dbReference type="HAMAP" id="MF_00161">
    <property type="entry name" value="LspA"/>
    <property type="match status" value="1"/>
</dbReference>
<feature type="active site" evidence="9">
    <location>
        <position position="125"/>
    </location>
</feature>
<dbReference type="Pfam" id="PF01252">
    <property type="entry name" value="Peptidase_A8"/>
    <property type="match status" value="1"/>
</dbReference>
<dbReference type="AlphaFoldDB" id="A0A6C1FF95"/>
<keyword evidence="2 9" id="KW-1003">Cell membrane</keyword>
<feature type="transmembrane region" description="Helical" evidence="9">
    <location>
        <begin position="12"/>
        <end position="32"/>
    </location>
</feature>
<evidence type="ECO:0000256" key="10">
    <source>
        <dbReference type="RuleBase" id="RU000594"/>
    </source>
</evidence>
<evidence type="ECO:0000313" key="12">
    <source>
        <dbReference type="EMBL" id="QIE01892.1"/>
    </source>
</evidence>
<feature type="transmembrane region" description="Helical" evidence="9">
    <location>
        <begin position="101"/>
        <end position="122"/>
    </location>
</feature>
<feature type="transmembrane region" description="Helical" evidence="9">
    <location>
        <begin position="44"/>
        <end position="65"/>
    </location>
</feature>
<dbReference type="EMBL" id="CP047588">
    <property type="protein sequence ID" value="QIE01892.1"/>
    <property type="molecule type" value="Genomic_DNA"/>
</dbReference>
<evidence type="ECO:0000256" key="2">
    <source>
        <dbReference type="ARBA" id="ARBA00022475"/>
    </source>
</evidence>
<evidence type="ECO:0000256" key="3">
    <source>
        <dbReference type="ARBA" id="ARBA00022670"/>
    </source>
</evidence>
<dbReference type="UniPathway" id="UPA00665"/>
<keyword evidence="3 9" id="KW-0645">Protease</keyword>
<evidence type="ECO:0000313" key="13">
    <source>
        <dbReference type="Proteomes" id="UP000502958"/>
    </source>
</evidence>
<dbReference type="GO" id="GO:0005886">
    <property type="term" value="C:plasma membrane"/>
    <property type="evidence" value="ECO:0007669"/>
    <property type="project" value="UniProtKB-SubCell"/>
</dbReference>
<comment type="subcellular location">
    <subcellularLocation>
        <location evidence="9">Cell membrane</location>
        <topology evidence="9">Multi-pass membrane protein</topology>
    </subcellularLocation>
</comment>
<dbReference type="NCBIfam" id="TIGR00077">
    <property type="entry name" value="lspA"/>
    <property type="match status" value="1"/>
</dbReference>
<dbReference type="PANTHER" id="PTHR33695:SF1">
    <property type="entry name" value="LIPOPROTEIN SIGNAL PEPTIDASE"/>
    <property type="match status" value="1"/>
</dbReference>
<reference evidence="12 13" key="1">
    <citation type="submission" date="2020-01" db="EMBL/GenBank/DDBJ databases">
        <title>Complete genome of Buchnera aphidicola isolated from Chaitophorus populeti.</title>
        <authorList>
            <person name="Park J."/>
            <person name="Xi H."/>
        </authorList>
    </citation>
    <scope>NUCLEOTIDE SEQUENCE [LARGE SCALE GENOMIC DNA]</scope>
    <source>
        <strain evidence="12 13">UsonBac</strain>
    </source>
</reference>